<dbReference type="InterPro" id="IPR013083">
    <property type="entry name" value="Znf_RING/FYVE/PHD"/>
</dbReference>
<dbReference type="GO" id="GO:0061630">
    <property type="term" value="F:ubiquitin protein ligase activity"/>
    <property type="evidence" value="ECO:0000318"/>
    <property type="project" value="GO_Central"/>
</dbReference>
<dbReference type="Bgee" id="ENSORLG00000014392">
    <property type="expression patterns" value="Expressed in animal zygote and 14 other cell types or tissues"/>
</dbReference>
<evidence type="ECO:0000259" key="6">
    <source>
        <dbReference type="PROSITE" id="PS50089"/>
    </source>
</evidence>
<reference evidence="7" key="3">
    <citation type="submission" date="2025-09" db="UniProtKB">
        <authorList>
            <consortium name="Ensembl"/>
        </authorList>
    </citation>
    <scope>IDENTIFICATION</scope>
    <source>
        <strain evidence="7">Hd-rR</strain>
    </source>
</reference>
<dbReference type="GeneTree" id="ENSGT00940000158553"/>
<organism evidence="7 8">
    <name type="scientific">Oryzias latipes</name>
    <name type="common">Japanese rice fish</name>
    <name type="synonym">Japanese killifish</name>
    <dbReference type="NCBI Taxonomy" id="8090"/>
    <lineage>
        <taxon>Eukaryota</taxon>
        <taxon>Metazoa</taxon>
        <taxon>Chordata</taxon>
        <taxon>Craniata</taxon>
        <taxon>Vertebrata</taxon>
        <taxon>Euteleostomi</taxon>
        <taxon>Actinopterygii</taxon>
        <taxon>Neopterygii</taxon>
        <taxon>Teleostei</taxon>
        <taxon>Neoteleostei</taxon>
        <taxon>Acanthomorphata</taxon>
        <taxon>Ovalentaria</taxon>
        <taxon>Atherinomorphae</taxon>
        <taxon>Beloniformes</taxon>
        <taxon>Adrianichthyidae</taxon>
        <taxon>Oryziinae</taxon>
        <taxon>Oryzias</taxon>
    </lineage>
</organism>
<feature type="region of interest" description="Disordered" evidence="5">
    <location>
        <begin position="266"/>
        <end position="285"/>
    </location>
</feature>
<feature type="domain" description="RING-type" evidence="6">
    <location>
        <begin position="386"/>
        <end position="427"/>
    </location>
</feature>
<keyword evidence="8" id="KW-1185">Reference proteome</keyword>
<name>H2MHD5_ORYLA</name>
<dbReference type="PANTHER" id="PTHR46171:SF3">
    <property type="entry name" value="GH10160P"/>
    <property type="match status" value="1"/>
</dbReference>
<dbReference type="eggNOG" id="KOG0800">
    <property type="taxonomic scope" value="Eukaryota"/>
</dbReference>
<dbReference type="HOGENOM" id="CLU_686890_0_0_1"/>
<keyword evidence="1" id="KW-0479">Metal-binding</keyword>
<gene>
    <name evidence="7" type="primary">si:ch211-59o9.10</name>
</gene>
<dbReference type="SMART" id="SM00184">
    <property type="entry name" value="RING"/>
    <property type="match status" value="1"/>
</dbReference>
<dbReference type="AlphaFoldDB" id="H2MHD5"/>
<dbReference type="PROSITE" id="PS50089">
    <property type="entry name" value="ZF_RING_2"/>
    <property type="match status" value="1"/>
</dbReference>
<sequence>MLDVHFLLGSLSGGGSSVSTYPTFSWTWGSGPERWENILGSGIIGSEQAMADRLSTSPCPSEPDSPGSLNRALLLEPADVLCHDLSIIVPETPSPQLSKRRKCFRSIEERLSPVGIRGSAGAAAQDFSHKTKRRRLTEQTTGFVPASSLRALPLGSWLETPSSSTSSSSSSLGSSTSYLTPVSVVSSKQIQTIASSSSTSASAACSSSSLSFLTEEERRWLNREQGDTSPEVEPVILIDEDDGTVRTLQMEEDEALARSLQAQFDKEEQLSRHHHHQHQHRLQQSPHRHFSYMEPHWMSQVLAAVSPLVGLEDDLIGQHRQRGRSSRRRNILPDFSDDIQGNNYEALLEFEERQGAVVSRKLSRREIQRFPTKKFHSAKTAGNTQCQICFCDYNDGEKLRMLPCFHDYHVQCIDRWLKDNTTCPICRANLADGSSFVPSTQTGI</sequence>
<accession>H2MHD5</accession>
<dbReference type="InParanoid" id="H2MHD5"/>
<proteinExistence type="predicted"/>
<evidence type="ECO:0000256" key="2">
    <source>
        <dbReference type="ARBA" id="ARBA00022771"/>
    </source>
</evidence>
<dbReference type="GO" id="GO:0006511">
    <property type="term" value="P:ubiquitin-dependent protein catabolic process"/>
    <property type="evidence" value="ECO:0000318"/>
    <property type="project" value="GO_Central"/>
</dbReference>
<dbReference type="OrthoDB" id="8062037at2759"/>
<dbReference type="STRING" id="8090.ENSORLP00000018040"/>
<keyword evidence="2 4" id="KW-0863">Zinc-finger</keyword>
<dbReference type="SUPFAM" id="SSF57850">
    <property type="entry name" value="RING/U-box"/>
    <property type="match status" value="1"/>
</dbReference>
<dbReference type="GeneID" id="101160975"/>
<dbReference type="GO" id="GO:0005737">
    <property type="term" value="C:cytoplasm"/>
    <property type="evidence" value="ECO:0000318"/>
    <property type="project" value="GO_Central"/>
</dbReference>
<protein>
    <submittedName>
        <fullName evidence="7">Si:ch211-59o9.10</fullName>
    </submittedName>
</protein>
<dbReference type="PANTHER" id="PTHR46171">
    <property type="entry name" value="GH10160P"/>
    <property type="match status" value="1"/>
</dbReference>
<evidence type="ECO:0000256" key="4">
    <source>
        <dbReference type="PROSITE-ProRule" id="PRU00175"/>
    </source>
</evidence>
<evidence type="ECO:0000313" key="7">
    <source>
        <dbReference type="Ensembl" id="ENSORLP00000018040.2"/>
    </source>
</evidence>
<evidence type="ECO:0000256" key="1">
    <source>
        <dbReference type="ARBA" id="ARBA00022723"/>
    </source>
</evidence>
<reference evidence="7 8" key="1">
    <citation type="journal article" date="2007" name="Nature">
        <title>The medaka draft genome and insights into vertebrate genome evolution.</title>
        <authorList>
            <person name="Kasahara M."/>
            <person name="Naruse K."/>
            <person name="Sasaki S."/>
            <person name="Nakatani Y."/>
            <person name="Qu W."/>
            <person name="Ahsan B."/>
            <person name="Yamada T."/>
            <person name="Nagayasu Y."/>
            <person name="Doi K."/>
            <person name="Kasai Y."/>
            <person name="Jindo T."/>
            <person name="Kobayashi D."/>
            <person name="Shimada A."/>
            <person name="Toyoda A."/>
            <person name="Kuroki Y."/>
            <person name="Fujiyama A."/>
            <person name="Sasaki T."/>
            <person name="Shimizu A."/>
            <person name="Asakawa S."/>
            <person name="Shimizu N."/>
            <person name="Hashimoto S."/>
            <person name="Yang J."/>
            <person name="Lee Y."/>
            <person name="Matsushima K."/>
            <person name="Sugano S."/>
            <person name="Sakaizumi M."/>
            <person name="Narita T."/>
            <person name="Ohishi K."/>
            <person name="Haga S."/>
            <person name="Ohta F."/>
            <person name="Nomoto H."/>
            <person name="Nogata K."/>
            <person name="Morishita T."/>
            <person name="Endo T."/>
            <person name="Shin-I T."/>
            <person name="Takeda H."/>
            <person name="Morishita S."/>
            <person name="Kohara Y."/>
        </authorList>
    </citation>
    <scope>NUCLEOTIDE SEQUENCE [LARGE SCALE GENOMIC DNA]</scope>
    <source>
        <strain evidence="7 8">Hd-rR</strain>
    </source>
</reference>
<dbReference type="Gene3D" id="3.30.40.10">
    <property type="entry name" value="Zinc/RING finger domain, C3HC4 (zinc finger)"/>
    <property type="match status" value="1"/>
</dbReference>
<dbReference type="GO" id="GO:0008270">
    <property type="term" value="F:zinc ion binding"/>
    <property type="evidence" value="ECO:0007669"/>
    <property type="project" value="UniProtKB-KW"/>
</dbReference>
<evidence type="ECO:0000256" key="3">
    <source>
        <dbReference type="ARBA" id="ARBA00022833"/>
    </source>
</evidence>
<evidence type="ECO:0000313" key="8">
    <source>
        <dbReference type="Proteomes" id="UP000001038"/>
    </source>
</evidence>
<dbReference type="CDD" id="cd16472">
    <property type="entry name" value="RING-H2_RNF38-like"/>
    <property type="match status" value="1"/>
</dbReference>
<feature type="compositionally biased region" description="Basic residues" evidence="5">
    <location>
        <begin position="272"/>
        <end position="285"/>
    </location>
</feature>
<dbReference type="Ensembl" id="ENSORLT00000018041.2">
    <property type="protein sequence ID" value="ENSORLP00000018040.2"/>
    <property type="gene ID" value="ENSORLG00000014392.2"/>
</dbReference>
<dbReference type="Pfam" id="PF13639">
    <property type="entry name" value="zf-RING_2"/>
    <property type="match status" value="1"/>
</dbReference>
<evidence type="ECO:0000256" key="5">
    <source>
        <dbReference type="SAM" id="MobiDB-lite"/>
    </source>
</evidence>
<reference evidence="7" key="2">
    <citation type="submission" date="2025-08" db="UniProtKB">
        <authorList>
            <consortium name="Ensembl"/>
        </authorList>
    </citation>
    <scope>IDENTIFICATION</scope>
    <source>
        <strain evidence="7">Hd-rR</strain>
    </source>
</reference>
<dbReference type="InterPro" id="IPR001841">
    <property type="entry name" value="Znf_RING"/>
</dbReference>
<dbReference type="FunFam" id="3.30.40.10:FF:000922">
    <property type="entry name" value="RING finger protein 38"/>
    <property type="match status" value="1"/>
</dbReference>
<dbReference type="Proteomes" id="UP000001038">
    <property type="component" value="Chromosome 6"/>
</dbReference>
<feature type="region of interest" description="Disordered" evidence="5">
    <location>
        <begin position="118"/>
        <end position="142"/>
    </location>
</feature>
<keyword evidence="3" id="KW-0862">Zinc</keyword>